<dbReference type="RefSeq" id="WP_136003576.1">
    <property type="nucleotide sequence ID" value="NZ_SRYW01000003.1"/>
</dbReference>
<dbReference type="Gene3D" id="3.40.640.10">
    <property type="entry name" value="Type I PLP-dependent aspartate aminotransferase-like (Major domain)"/>
    <property type="match status" value="1"/>
</dbReference>
<dbReference type="PIRSF" id="PIRSF000390">
    <property type="entry name" value="PLP_StrS"/>
    <property type="match status" value="1"/>
</dbReference>
<keyword evidence="1 4" id="KW-0663">Pyridoxal phosphate</keyword>
<dbReference type="InterPro" id="IPR015421">
    <property type="entry name" value="PyrdxlP-dep_Trfase_major"/>
</dbReference>
<dbReference type="Pfam" id="PF01041">
    <property type="entry name" value="DegT_DnrJ_EryC1"/>
    <property type="match status" value="1"/>
</dbReference>
<dbReference type="GO" id="GO:0000271">
    <property type="term" value="P:polysaccharide biosynthetic process"/>
    <property type="evidence" value="ECO:0007669"/>
    <property type="project" value="TreeGrafter"/>
</dbReference>
<proteinExistence type="inferred from homology"/>
<evidence type="ECO:0000256" key="2">
    <source>
        <dbReference type="ARBA" id="ARBA00037999"/>
    </source>
</evidence>
<comment type="caution">
    <text evidence="6">The sequence shown here is derived from an EMBL/GenBank/DDBJ whole genome shotgun (WGS) entry which is preliminary data.</text>
</comment>
<protein>
    <submittedName>
        <fullName evidence="6">DegT/DnrJ/EryC1/StrS aminotransferase</fullName>
    </submittedName>
</protein>
<dbReference type="PANTHER" id="PTHR30244:SF9">
    <property type="entry name" value="PROTEIN RV3402C"/>
    <property type="match status" value="1"/>
</dbReference>
<dbReference type="EMBL" id="SRYW01000003">
    <property type="protein sequence ID" value="TGY35859.1"/>
    <property type="molecule type" value="Genomic_DNA"/>
</dbReference>
<dbReference type="GO" id="GO:0030170">
    <property type="term" value="F:pyridoxal phosphate binding"/>
    <property type="evidence" value="ECO:0007669"/>
    <property type="project" value="TreeGrafter"/>
</dbReference>
<organism evidence="6 7">
    <name type="scientific">Stenotrophomonas maltophilia</name>
    <name type="common">Pseudomonas maltophilia</name>
    <name type="synonym">Xanthomonas maltophilia</name>
    <dbReference type="NCBI Taxonomy" id="40324"/>
    <lineage>
        <taxon>Bacteria</taxon>
        <taxon>Pseudomonadati</taxon>
        <taxon>Pseudomonadota</taxon>
        <taxon>Gammaproteobacteria</taxon>
        <taxon>Lysobacterales</taxon>
        <taxon>Lysobacteraceae</taxon>
        <taxon>Stenotrophomonas</taxon>
        <taxon>Stenotrophomonas maltophilia group</taxon>
    </lineage>
</organism>
<feature type="active site" description="Proton acceptor" evidence="3">
    <location>
        <position position="183"/>
    </location>
</feature>
<evidence type="ECO:0000256" key="5">
    <source>
        <dbReference type="RuleBase" id="RU004508"/>
    </source>
</evidence>
<accession>A0A4S2D363</accession>
<feature type="modified residue" description="N6-(pyridoxal phosphate)lysine" evidence="4">
    <location>
        <position position="183"/>
    </location>
</feature>
<keyword evidence="6" id="KW-0808">Transferase</keyword>
<dbReference type="SUPFAM" id="SSF53383">
    <property type="entry name" value="PLP-dependent transferases"/>
    <property type="match status" value="1"/>
</dbReference>
<evidence type="ECO:0000313" key="7">
    <source>
        <dbReference type="Proteomes" id="UP000306631"/>
    </source>
</evidence>
<dbReference type="Proteomes" id="UP000306631">
    <property type="component" value="Unassembled WGS sequence"/>
</dbReference>
<dbReference type="OrthoDB" id="9804264at2"/>
<dbReference type="GO" id="GO:0008483">
    <property type="term" value="F:transaminase activity"/>
    <property type="evidence" value="ECO:0007669"/>
    <property type="project" value="UniProtKB-KW"/>
</dbReference>
<evidence type="ECO:0000313" key="6">
    <source>
        <dbReference type="EMBL" id="TGY35859.1"/>
    </source>
</evidence>
<gene>
    <name evidence="6" type="ORF">E5352_04405</name>
</gene>
<dbReference type="InterPro" id="IPR015424">
    <property type="entry name" value="PyrdxlP-dep_Trfase"/>
</dbReference>
<reference evidence="6 7" key="1">
    <citation type="submission" date="2019-04" db="EMBL/GenBank/DDBJ databases">
        <title>Microbes associate with the intestines of laboratory mice.</title>
        <authorList>
            <person name="Navarre W."/>
            <person name="Wong E."/>
            <person name="Huang K."/>
            <person name="Tropini C."/>
            <person name="Ng K."/>
            <person name="Yu B."/>
        </authorList>
    </citation>
    <scope>NUCLEOTIDE SEQUENCE [LARGE SCALE GENOMIC DNA]</scope>
    <source>
        <strain evidence="6 7">NM62_B4-13</strain>
    </source>
</reference>
<comment type="similarity">
    <text evidence="2 5">Belongs to the DegT/DnrJ/EryC1 family.</text>
</comment>
<evidence type="ECO:0000256" key="1">
    <source>
        <dbReference type="ARBA" id="ARBA00022898"/>
    </source>
</evidence>
<dbReference type="PANTHER" id="PTHR30244">
    <property type="entry name" value="TRANSAMINASE"/>
    <property type="match status" value="1"/>
</dbReference>
<keyword evidence="6" id="KW-0032">Aminotransferase</keyword>
<sequence>MEKIPLLVPLMPTIDQALPYLRQIDSNRHYTNFGPLSRQLEQRVSDDLSVQQAGVTTISNCTVGLELALQARGLSGGANVLLPSLTFVATATAVRRVGMQPVIADIDEGGWSLTPEIARQALEHHRIDAVMPVATFGRPQDMAGWDQFERDTGIPVIVDAAGAYGNQSAGELADVVFSFHATKSFGAAEGGVVVSPSPERIQQIRMLSNFGLDTRSGSLTALGTNGKMSEYHCALGLASFDMWEQVKQDRRALYADYMARLRSACPALIFQEKPEDGVYPLMAVLLPEGRDAITIGAAVAANGVETRRWYTPALHQQPALRDCPAAGAPEVATRLAGRIIGLPFFLGISDQQIDTVCTALARELDS</sequence>
<evidence type="ECO:0000256" key="3">
    <source>
        <dbReference type="PIRSR" id="PIRSR000390-1"/>
    </source>
</evidence>
<name>A0A4S2D363_STEMA</name>
<dbReference type="AlphaFoldDB" id="A0A4S2D363"/>
<evidence type="ECO:0000256" key="4">
    <source>
        <dbReference type="PIRSR" id="PIRSR000390-2"/>
    </source>
</evidence>
<dbReference type="InterPro" id="IPR000653">
    <property type="entry name" value="DegT/StrS_aminotransferase"/>
</dbReference>